<dbReference type="PANTHER" id="PTHR43540">
    <property type="entry name" value="PEROXYUREIDOACRYLATE/UREIDOACRYLATE AMIDOHYDROLASE-RELATED"/>
    <property type="match status" value="1"/>
</dbReference>
<protein>
    <submittedName>
        <fullName evidence="4">Cysteine hydrolase family protein</fullName>
    </submittedName>
</protein>
<comment type="caution">
    <text evidence="4">The sequence shown here is derived from an EMBL/GenBank/DDBJ whole genome shotgun (WGS) entry which is preliminary data.</text>
</comment>
<evidence type="ECO:0000256" key="2">
    <source>
        <dbReference type="ARBA" id="ARBA00022801"/>
    </source>
</evidence>
<dbReference type="Pfam" id="PF00857">
    <property type="entry name" value="Isochorismatase"/>
    <property type="match status" value="1"/>
</dbReference>
<evidence type="ECO:0000313" key="5">
    <source>
        <dbReference type="Proteomes" id="UP001597343"/>
    </source>
</evidence>
<evidence type="ECO:0000259" key="3">
    <source>
        <dbReference type="Pfam" id="PF00857"/>
    </source>
</evidence>
<dbReference type="InterPro" id="IPR036380">
    <property type="entry name" value="Isochorismatase-like_sf"/>
</dbReference>
<dbReference type="Gene3D" id="3.40.50.850">
    <property type="entry name" value="Isochorismatase-like"/>
    <property type="match status" value="1"/>
</dbReference>
<dbReference type="PANTHER" id="PTHR43540:SF6">
    <property type="entry name" value="ISOCHORISMATASE-LIKE DOMAIN-CONTAINING PROTEIN"/>
    <property type="match status" value="1"/>
</dbReference>
<dbReference type="InterPro" id="IPR000868">
    <property type="entry name" value="Isochorismatase-like_dom"/>
</dbReference>
<dbReference type="Proteomes" id="UP001597343">
    <property type="component" value="Unassembled WGS sequence"/>
</dbReference>
<dbReference type="EMBL" id="JBHUIO010000002">
    <property type="protein sequence ID" value="MFD2168523.1"/>
    <property type="molecule type" value="Genomic_DNA"/>
</dbReference>
<dbReference type="GO" id="GO:0016787">
    <property type="term" value="F:hydrolase activity"/>
    <property type="evidence" value="ECO:0007669"/>
    <property type="project" value="UniProtKB-KW"/>
</dbReference>
<feature type="domain" description="Isochorismatase-like" evidence="3">
    <location>
        <begin position="18"/>
        <end position="150"/>
    </location>
</feature>
<dbReference type="RefSeq" id="WP_386043311.1">
    <property type="nucleotide sequence ID" value="NZ_JBHUIO010000002.1"/>
</dbReference>
<dbReference type="InterPro" id="IPR050272">
    <property type="entry name" value="Isochorismatase-like_hydrls"/>
</dbReference>
<reference evidence="5" key="1">
    <citation type="journal article" date="2019" name="Int. J. Syst. Evol. Microbiol.">
        <title>The Global Catalogue of Microorganisms (GCM) 10K type strain sequencing project: providing services to taxonomists for standard genome sequencing and annotation.</title>
        <authorList>
            <consortium name="The Broad Institute Genomics Platform"/>
            <consortium name="The Broad Institute Genome Sequencing Center for Infectious Disease"/>
            <person name="Wu L."/>
            <person name="Ma J."/>
        </authorList>
    </citation>
    <scope>NUCLEOTIDE SEQUENCE [LARGE SCALE GENOMIC DNA]</scope>
    <source>
        <strain evidence="5">CGMCC 1.13574</strain>
    </source>
</reference>
<gene>
    <name evidence="4" type="ORF">ACFSOY_00640</name>
</gene>
<organism evidence="4 5">
    <name type="scientific">Tumebacillus lipolyticus</name>
    <dbReference type="NCBI Taxonomy" id="1280370"/>
    <lineage>
        <taxon>Bacteria</taxon>
        <taxon>Bacillati</taxon>
        <taxon>Bacillota</taxon>
        <taxon>Bacilli</taxon>
        <taxon>Bacillales</taxon>
        <taxon>Alicyclobacillaceae</taxon>
        <taxon>Tumebacillus</taxon>
    </lineage>
</organism>
<dbReference type="SUPFAM" id="SSF52499">
    <property type="entry name" value="Isochorismatase-like hydrolases"/>
    <property type="match status" value="1"/>
</dbReference>
<proteinExistence type="inferred from homology"/>
<evidence type="ECO:0000256" key="1">
    <source>
        <dbReference type="ARBA" id="ARBA00006336"/>
    </source>
</evidence>
<comment type="similarity">
    <text evidence="1">Belongs to the isochorismatase family.</text>
</comment>
<keyword evidence="2 4" id="KW-0378">Hydrolase</keyword>
<evidence type="ECO:0000313" key="4">
    <source>
        <dbReference type="EMBL" id="MFD2168523.1"/>
    </source>
</evidence>
<keyword evidence="5" id="KW-1185">Reference proteome</keyword>
<accession>A0ABW4ZSV6</accession>
<sequence length="179" mass="20258">MLDLSMKKQRGANMKIGFLIVDMQNIFLQDRMERLNVEAACEYINHVAGLLREKDQVVVHVHDMEGSDEDTDVEARNTIPEITVGANDIRIEKQYSNAFWKTDLEQVLRDQEVGLVIVAGFAAEQCVTFTLNGAMERGFQSVLLQGGIVSTYADAISSIYRDRPVTSYKMIEFMMSNIK</sequence>
<name>A0ABW4ZSV6_9BACL</name>